<evidence type="ECO:0000256" key="2">
    <source>
        <dbReference type="ARBA" id="ARBA00007118"/>
    </source>
</evidence>
<evidence type="ECO:0000256" key="1">
    <source>
        <dbReference type="ARBA" id="ARBA00001917"/>
    </source>
</evidence>
<keyword evidence="4" id="KW-0288">FMN</keyword>
<evidence type="ECO:0000259" key="6">
    <source>
        <dbReference type="Pfam" id="PF00881"/>
    </source>
</evidence>
<evidence type="ECO:0000313" key="7">
    <source>
        <dbReference type="EMBL" id="CAB4594764.1"/>
    </source>
</evidence>
<dbReference type="InterPro" id="IPR029479">
    <property type="entry name" value="Nitroreductase"/>
</dbReference>
<dbReference type="AlphaFoldDB" id="A0A6J6G6I9"/>
<dbReference type="Gene3D" id="3.40.109.10">
    <property type="entry name" value="NADH Oxidase"/>
    <property type="match status" value="1"/>
</dbReference>
<dbReference type="PANTHER" id="PTHR43673:SF2">
    <property type="entry name" value="NITROREDUCTASE"/>
    <property type="match status" value="1"/>
</dbReference>
<dbReference type="Pfam" id="PF00881">
    <property type="entry name" value="Nitroreductase"/>
    <property type="match status" value="1"/>
</dbReference>
<keyword evidence="3" id="KW-0285">Flavoprotein</keyword>
<protein>
    <submittedName>
        <fullName evidence="7">Unannotated protein</fullName>
    </submittedName>
</protein>
<dbReference type="EMBL" id="CAEZUD010000049">
    <property type="protein sequence ID" value="CAB4594764.1"/>
    <property type="molecule type" value="Genomic_DNA"/>
</dbReference>
<evidence type="ECO:0000256" key="4">
    <source>
        <dbReference type="ARBA" id="ARBA00022643"/>
    </source>
</evidence>
<evidence type="ECO:0000256" key="3">
    <source>
        <dbReference type="ARBA" id="ARBA00022630"/>
    </source>
</evidence>
<feature type="domain" description="Nitroreductase" evidence="6">
    <location>
        <begin position="15"/>
        <end position="221"/>
    </location>
</feature>
<dbReference type="CDD" id="cd02136">
    <property type="entry name" value="PnbA_NfnB-like"/>
    <property type="match status" value="1"/>
</dbReference>
<dbReference type="PANTHER" id="PTHR43673">
    <property type="entry name" value="NAD(P)H NITROREDUCTASE YDGI-RELATED"/>
    <property type="match status" value="1"/>
</dbReference>
<dbReference type="SUPFAM" id="SSF55469">
    <property type="entry name" value="FMN-dependent nitroreductase-like"/>
    <property type="match status" value="1"/>
</dbReference>
<evidence type="ECO:0000256" key="5">
    <source>
        <dbReference type="ARBA" id="ARBA00023002"/>
    </source>
</evidence>
<comment type="cofactor">
    <cofactor evidence="1">
        <name>FMN</name>
        <dbReference type="ChEBI" id="CHEBI:58210"/>
    </cofactor>
</comment>
<organism evidence="7">
    <name type="scientific">freshwater metagenome</name>
    <dbReference type="NCBI Taxonomy" id="449393"/>
    <lineage>
        <taxon>unclassified sequences</taxon>
        <taxon>metagenomes</taxon>
        <taxon>ecological metagenomes</taxon>
    </lineage>
</organism>
<gene>
    <name evidence="7" type="ORF">UFOPK1778_00904</name>
</gene>
<sequence>MNSERDAAWVSQFLASRRSTRDFKPTPIPDELLHQILTDALTAPSWSNTRPFKVAVATGDARDRISAEFQSRWSAVSTHLRNGFLGKVKLLISRYGLPTSNRLISKPYAKELKPRAMRLGAELYSVFGVSRENRLQRDQWWAKNYDFYGAPTELFVYIHKSLHIFAANDAGLMMENLALSAHAHGLGTCMQGAVAIWDDVVREEFDIPKEYRLLCGIAIGYPTDSPVNSFQAHRIDVEELLLKRKI</sequence>
<reference evidence="7" key="1">
    <citation type="submission" date="2020-05" db="EMBL/GenBank/DDBJ databases">
        <authorList>
            <person name="Chiriac C."/>
            <person name="Salcher M."/>
            <person name="Ghai R."/>
            <person name="Kavagutti S V."/>
        </authorList>
    </citation>
    <scope>NUCLEOTIDE SEQUENCE</scope>
</reference>
<dbReference type="InterPro" id="IPR000415">
    <property type="entry name" value="Nitroreductase-like"/>
</dbReference>
<dbReference type="GO" id="GO:0016491">
    <property type="term" value="F:oxidoreductase activity"/>
    <property type="evidence" value="ECO:0007669"/>
    <property type="project" value="UniProtKB-KW"/>
</dbReference>
<proteinExistence type="inferred from homology"/>
<comment type="similarity">
    <text evidence="2">Belongs to the nitroreductase family.</text>
</comment>
<name>A0A6J6G6I9_9ZZZZ</name>
<accession>A0A6J6G6I9</accession>
<keyword evidence="5" id="KW-0560">Oxidoreductase</keyword>